<comment type="caution">
    <text evidence="3">The sequence shown here is derived from an EMBL/GenBank/DDBJ whole genome shotgun (WGS) entry which is preliminary data.</text>
</comment>
<sequence>MEEDPLTGHPVLRTIRTLGRSGSHFVVLAQNISTGQLVAVKLIPRGFDSAKAKYLLRELLNHYELTLAKHPHIVGLLDCFLTPKYLAIVMEYVDGENLQVFLEKAGGCIGESLARFLFQQLAIALDFCHRRGKVNRNIRPSSLLLQLSDSALPLLRMVDFSASKDTLRNSEPRSQVGTAMYCAPEVLQNFNGAAYDAMASDVWSVGVVLFVMLFGRHPFSRAEDTKLPAQQQVLTMFKRLTAPTGSLDGDLYVPHMLPTSALPGAQPGAPLSLPCSDLLRGMLARDPRFRMTLDAVERHEWFQTSLPEGAALLNDVVEAEAAAAGAAAVMPATVAAQLEHMVIQAAKGPVGAPAALLKELPGSGGGSGAGGASDGGGVRGDGGGGAGAYGCGASGGGGGGGMRPVRYSSGSGASTYAPMTPQSVSQGPQYQQQQQQQQQQREDLQLPTVVRTVTTGAGSDVQQTVSIGSVVAGQQLLALSPQLHSGGDGAITGGGTAGMAAVTSSTGTAPVAAAAAAAAAAAGAPEAQWPLLPRGGASHGGATAGRDATVGNGNVQVPDLMALVMTLPDDDLMEAASLDLFNCPTPRLNSQQQLHHTSHLKDQYQPDLISDVSGKDPPAPRSNDTVAGCSAVPSPQQQTTPPHVPAAAATAGSQPYGFPGTIAPIGASAKYFPHSVPTNAPSHSSDASPPTALPALLYGSDAAPRNARTSSSVPMAAFLDTTPHHPAAAAPPPLRTHQLHDPPLFMSLHTAAAETGDGSGSGSGGLLMRLRTDSLPSPSTLAIVDAQPFLVHGNGSGSAGGGGGGSDSSRGLLGCLNGGGSYLRNLRDSSMATIPSTYSMDWCTLSARSEALLTPKAGANAAPAGATFGGSVSGAVGAPGAADSLAHTSLFHKFCMEARSTLVGVASEAKAAVTGLTRRS</sequence>
<feature type="compositionally biased region" description="Low complexity" evidence="1">
    <location>
        <begin position="429"/>
        <end position="439"/>
    </location>
</feature>
<evidence type="ECO:0000256" key="1">
    <source>
        <dbReference type="SAM" id="MobiDB-lite"/>
    </source>
</evidence>
<gene>
    <name evidence="3" type="ORF">Vretifemale_12281</name>
    <name evidence="4" type="ORF">Vretimale_10418</name>
</gene>
<feature type="region of interest" description="Disordered" evidence="1">
    <location>
        <begin position="608"/>
        <end position="650"/>
    </location>
</feature>
<dbReference type="AlphaFoldDB" id="A0A8J4CNG8"/>
<dbReference type="InterPro" id="IPR011009">
    <property type="entry name" value="Kinase-like_dom_sf"/>
</dbReference>
<dbReference type="GO" id="GO:0010506">
    <property type="term" value="P:regulation of autophagy"/>
    <property type="evidence" value="ECO:0007669"/>
    <property type="project" value="InterPro"/>
</dbReference>
<feature type="region of interest" description="Disordered" evidence="1">
    <location>
        <begin position="395"/>
        <end position="444"/>
    </location>
</feature>
<dbReference type="PROSITE" id="PS50011">
    <property type="entry name" value="PROTEIN_KINASE_DOM"/>
    <property type="match status" value="1"/>
</dbReference>
<dbReference type="GO" id="GO:0004674">
    <property type="term" value="F:protein serine/threonine kinase activity"/>
    <property type="evidence" value="ECO:0007669"/>
    <property type="project" value="InterPro"/>
</dbReference>
<dbReference type="Proteomes" id="UP000722791">
    <property type="component" value="Unassembled WGS sequence"/>
</dbReference>
<accession>A0A8J4CNG8</accession>
<dbReference type="PANTHER" id="PTHR24348">
    <property type="entry name" value="SERINE/THREONINE-PROTEIN KINASE UNC-51-RELATED"/>
    <property type="match status" value="1"/>
</dbReference>
<dbReference type="OrthoDB" id="543220at2759"/>
<protein>
    <recommendedName>
        <fullName evidence="2">Protein kinase domain-containing protein</fullName>
    </recommendedName>
</protein>
<name>A0A8J4CNG8_9CHLO</name>
<dbReference type="SUPFAM" id="SSF56112">
    <property type="entry name" value="Protein kinase-like (PK-like)"/>
    <property type="match status" value="1"/>
</dbReference>
<dbReference type="EMBL" id="BNCP01000027">
    <property type="protein sequence ID" value="GIL83611.1"/>
    <property type="molecule type" value="Genomic_DNA"/>
</dbReference>
<dbReference type="Gene3D" id="1.10.510.10">
    <property type="entry name" value="Transferase(Phosphotransferase) domain 1"/>
    <property type="match status" value="1"/>
</dbReference>
<dbReference type="Pfam" id="PF00069">
    <property type="entry name" value="Pkinase"/>
    <property type="match status" value="1"/>
</dbReference>
<dbReference type="GO" id="GO:0005737">
    <property type="term" value="C:cytoplasm"/>
    <property type="evidence" value="ECO:0007669"/>
    <property type="project" value="TreeGrafter"/>
</dbReference>
<feature type="compositionally biased region" description="Low complexity" evidence="1">
    <location>
        <begin position="630"/>
        <end position="650"/>
    </location>
</feature>
<dbReference type="InterPro" id="IPR000719">
    <property type="entry name" value="Prot_kinase_dom"/>
</dbReference>
<evidence type="ECO:0000259" key="2">
    <source>
        <dbReference type="PROSITE" id="PS50011"/>
    </source>
</evidence>
<dbReference type="InterPro" id="IPR045269">
    <property type="entry name" value="Atg1-like"/>
</dbReference>
<proteinExistence type="predicted"/>
<evidence type="ECO:0000313" key="3">
    <source>
        <dbReference type="EMBL" id="GIL83611.1"/>
    </source>
</evidence>
<evidence type="ECO:0000313" key="5">
    <source>
        <dbReference type="Proteomes" id="UP000747110"/>
    </source>
</evidence>
<reference evidence="3" key="1">
    <citation type="journal article" date="2021" name="Proc. Natl. Acad. Sci. U.S.A.">
        <title>Three genomes in the algal genus Volvox reveal the fate of a haploid sex-determining region after a transition to homothallism.</title>
        <authorList>
            <person name="Yamamoto K."/>
            <person name="Hamaji T."/>
            <person name="Kawai-Toyooka H."/>
            <person name="Matsuzaki R."/>
            <person name="Takahashi F."/>
            <person name="Nishimura Y."/>
            <person name="Kawachi M."/>
            <person name="Noguchi H."/>
            <person name="Minakuchi Y."/>
            <person name="Umen J.G."/>
            <person name="Toyoda A."/>
            <person name="Nozaki H."/>
        </authorList>
    </citation>
    <scope>NUCLEOTIDE SEQUENCE</scope>
    <source>
        <strain evidence="4">NIES-3785</strain>
        <strain evidence="3">NIES-3786</strain>
    </source>
</reference>
<feature type="domain" description="Protein kinase" evidence="2">
    <location>
        <begin position="12"/>
        <end position="302"/>
    </location>
</feature>
<dbReference type="Proteomes" id="UP000747110">
    <property type="component" value="Unassembled WGS sequence"/>
</dbReference>
<evidence type="ECO:0000313" key="4">
    <source>
        <dbReference type="EMBL" id="GIM06005.1"/>
    </source>
</evidence>
<keyword evidence="5" id="KW-1185">Reference proteome</keyword>
<dbReference type="EMBL" id="BNCQ01000020">
    <property type="protein sequence ID" value="GIM06005.1"/>
    <property type="molecule type" value="Genomic_DNA"/>
</dbReference>
<organism evidence="3 5">
    <name type="scientific">Volvox reticuliferus</name>
    <dbReference type="NCBI Taxonomy" id="1737510"/>
    <lineage>
        <taxon>Eukaryota</taxon>
        <taxon>Viridiplantae</taxon>
        <taxon>Chlorophyta</taxon>
        <taxon>core chlorophytes</taxon>
        <taxon>Chlorophyceae</taxon>
        <taxon>CS clade</taxon>
        <taxon>Chlamydomonadales</taxon>
        <taxon>Volvocaceae</taxon>
        <taxon>Volvox</taxon>
    </lineage>
</organism>
<dbReference type="GO" id="GO:0005524">
    <property type="term" value="F:ATP binding"/>
    <property type="evidence" value="ECO:0007669"/>
    <property type="project" value="InterPro"/>
</dbReference>